<reference evidence="2" key="1">
    <citation type="submission" date="2016-10" db="EMBL/GenBank/DDBJ databases">
        <authorList>
            <person name="Varghese N."/>
            <person name="Submissions S."/>
        </authorList>
    </citation>
    <scope>NUCLEOTIDE SEQUENCE [LARGE SCALE GENOMIC DNA]</scope>
    <source>
        <strain evidence="2">CGMCC 1.10121</strain>
    </source>
</reference>
<dbReference type="NCBIfam" id="NF009628">
    <property type="entry name" value="PRK13149.1-2"/>
    <property type="match status" value="1"/>
</dbReference>
<dbReference type="Proteomes" id="UP000199126">
    <property type="component" value="Unassembled WGS sequence"/>
</dbReference>
<sequence>MQRVGSVSRTAQNLAIVHCEDEDHPDIGTAVVDESLSRVGRVVDVFGPVDRPYVAVATDRGVRLAELVGQKLYTR</sequence>
<dbReference type="GO" id="GO:0042254">
    <property type="term" value="P:ribosome biogenesis"/>
    <property type="evidence" value="ECO:0007669"/>
    <property type="project" value="InterPro"/>
</dbReference>
<proteinExistence type="predicted"/>
<dbReference type="InterPro" id="IPR007504">
    <property type="entry name" value="H/ACA_rnp_Gar1/Naf1"/>
</dbReference>
<keyword evidence="2" id="KW-1185">Reference proteome</keyword>
<protein>
    <submittedName>
        <fullName evidence="1">RNA-binding protein</fullName>
    </submittedName>
</protein>
<dbReference type="Gene3D" id="2.40.10.230">
    <property type="entry name" value="Probable tRNA pseudouridine synthase domain"/>
    <property type="match status" value="1"/>
</dbReference>
<dbReference type="OrthoDB" id="60264at2157"/>
<dbReference type="InterPro" id="IPR009000">
    <property type="entry name" value="Transl_B-barrel_sf"/>
</dbReference>
<dbReference type="GO" id="GO:0001522">
    <property type="term" value="P:pseudouridine synthesis"/>
    <property type="evidence" value="ECO:0007669"/>
    <property type="project" value="InterPro"/>
</dbReference>
<dbReference type="EMBL" id="FODV01000002">
    <property type="protein sequence ID" value="SEO38153.1"/>
    <property type="molecule type" value="Genomic_DNA"/>
</dbReference>
<evidence type="ECO:0000313" key="2">
    <source>
        <dbReference type="Proteomes" id="UP000199126"/>
    </source>
</evidence>
<dbReference type="RefSeq" id="WP_089821220.1">
    <property type="nucleotide sequence ID" value="NZ_FODV01000002.1"/>
</dbReference>
<gene>
    <name evidence="1" type="ORF">SAMN04487948_102145</name>
</gene>
<name>A0A1H8P9D7_9EURY</name>
<dbReference type="InterPro" id="IPR038664">
    <property type="entry name" value="Gar1/Naf1_Cbf5-bd_sf"/>
</dbReference>
<accession>A0A1H8P9D7</accession>
<organism evidence="1 2">
    <name type="scientific">Halogranum amylolyticum</name>
    <dbReference type="NCBI Taxonomy" id="660520"/>
    <lineage>
        <taxon>Archaea</taxon>
        <taxon>Methanobacteriati</taxon>
        <taxon>Methanobacteriota</taxon>
        <taxon>Stenosarchaea group</taxon>
        <taxon>Halobacteria</taxon>
        <taxon>Halobacteriales</taxon>
        <taxon>Haloferacaceae</taxon>
    </lineage>
</organism>
<dbReference type="SUPFAM" id="SSF50447">
    <property type="entry name" value="Translation proteins"/>
    <property type="match status" value="1"/>
</dbReference>
<evidence type="ECO:0000313" key="1">
    <source>
        <dbReference type="EMBL" id="SEO38153.1"/>
    </source>
</evidence>
<dbReference type="AlphaFoldDB" id="A0A1H8P9D7"/>
<dbReference type="Pfam" id="PF04410">
    <property type="entry name" value="Gar1"/>
    <property type="match status" value="1"/>
</dbReference>